<dbReference type="HOGENOM" id="CLU_1578279_0_0_1"/>
<dbReference type="InParanoid" id="A0A067LXR8"/>
<evidence type="ECO:0000256" key="1">
    <source>
        <dbReference type="SAM" id="MobiDB-lite"/>
    </source>
</evidence>
<protein>
    <submittedName>
        <fullName evidence="3">Uncharacterized protein</fullName>
    </submittedName>
</protein>
<gene>
    <name evidence="3" type="ORF">BOTBODRAFT_587955</name>
</gene>
<keyword evidence="2" id="KW-1133">Transmembrane helix</keyword>
<accession>A0A067LXR8</accession>
<feature type="transmembrane region" description="Helical" evidence="2">
    <location>
        <begin position="143"/>
        <end position="164"/>
    </location>
</feature>
<feature type="compositionally biased region" description="Polar residues" evidence="1">
    <location>
        <begin position="1"/>
        <end position="15"/>
    </location>
</feature>
<dbReference type="Proteomes" id="UP000027195">
    <property type="component" value="Unassembled WGS sequence"/>
</dbReference>
<sequence>MEWKSTSTHSASRPNGSAADSVPSAAARTSTISSRSARQAPSMERRGRPHNSSFSTASSGLLAPLLSSPPHSSRLGARFRIPDLCTISSTRLDTDNPITASHMLDTHEDTRNCGLRASVWCGIARGGILHVFFGYRGIRLRQLGTITVPLNLYIFIFFVLSFSFHSGRF</sequence>
<feature type="region of interest" description="Disordered" evidence="1">
    <location>
        <begin position="1"/>
        <end position="56"/>
    </location>
</feature>
<evidence type="ECO:0000256" key="2">
    <source>
        <dbReference type="SAM" id="Phobius"/>
    </source>
</evidence>
<reference evidence="4" key="1">
    <citation type="journal article" date="2014" name="Proc. Natl. Acad. Sci. U.S.A.">
        <title>Extensive sampling of basidiomycete genomes demonstrates inadequacy of the white-rot/brown-rot paradigm for wood decay fungi.</title>
        <authorList>
            <person name="Riley R."/>
            <person name="Salamov A.A."/>
            <person name="Brown D.W."/>
            <person name="Nagy L.G."/>
            <person name="Floudas D."/>
            <person name="Held B.W."/>
            <person name="Levasseur A."/>
            <person name="Lombard V."/>
            <person name="Morin E."/>
            <person name="Otillar R."/>
            <person name="Lindquist E.A."/>
            <person name="Sun H."/>
            <person name="LaButti K.M."/>
            <person name="Schmutz J."/>
            <person name="Jabbour D."/>
            <person name="Luo H."/>
            <person name="Baker S.E."/>
            <person name="Pisabarro A.G."/>
            <person name="Walton J.D."/>
            <person name="Blanchette R.A."/>
            <person name="Henrissat B."/>
            <person name="Martin F."/>
            <person name="Cullen D."/>
            <person name="Hibbett D.S."/>
            <person name="Grigoriev I.V."/>
        </authorList>
    </citation>
    <scope>NUCLEOTIDE SEQUENCE [LARGE SCALE GENOMIC DNA]</scope>
    <source>
        <strain evidence="4">FD-172 SS1</strain>
    </source>
</reference>
<proteinExistence type="predicted"/>
<organism evidence="3 4">
    <name type="scientific">Botryobasidium botryosum (strain FD-172 SS1)</name>
    <dbReference type="NCBI Taxonomy" id="930990"/>
    <lineage>
        <taxon>Eukaryota</taxon>
        <taxon>Fungi</taxon>
        <taxon>Dikarya</taxon>
        <taxon>Basidiomycota</taxon>
        <taxon>Agaricomycotina</taxon>
        <taxon>Agaricomycetes</taxon>
        <taxon>Cantharellales</taxon>
        <taxon>Botryobasidiaceae</taxon>
        <taxon>Botryobasidium</taxon>
    </lineage>
</organism>
<keyword evidence="4" id="KW-1185">Reference proteome</keyword>
<evidence type="ECO:0000313" key="4">
    <source>
        <dbReference type="Proteomes" id="UP000027195"/>
    </source>
</evidence>
<keyword evidence="2" id="KW-0812">Transmembrane</keyword>
<dbReference type="EMBL" id="KL198097">
    <property type="protein sequence ID" value="KDQ08009.1"/>
    <property type="molecule type" value="Genomic_DNA"/>
</dbReference>
<keyword evidence="2" id="KW-0472">Membrane</keyword>
<dbReference type="AlphaFoldDB" id="A0A067LXR8"/>
<name>A0A067LXR8_BOTB1</name>
<feature type="compositionally biased region" description="Low complexity" evidence="1">
    <location>
        <begin position="24"/>
        <end position="40"/>
    </location>
</feature>
<evidence type="ECO:0000313" key="3">
    <source>
        <dbReference type="EMBL" id="KDQ08009.1"/>
    </source>
</evidence>